<evidence type="ECO:0000313" key="4">
    <source>
        <dbReference type="Proteomes" id="UP000600918"/>
    </source>
</evidence>
<proteinExistence type="predicted"/>
<dbReference type="EMBL" id="JACSDY010000023">
    <property type="protein sequence ID" value="KAF7390442.1"/>
    <property type="molecule type" value="Genomic_DNA"/>
</dbReference>
<reference evidence="3" key="1">
    <citation type="journal article" date="2020" name="G3 (Bethesda)">
        <title>High-Quality Assemblies for Three Invasive Social Wasps from the &lt;i&gt;Vespula&lt;/i&gt; Genus.</title>
        <authorList>
            <person name="Harrop T.W.R."/>
            <person name="Guhlin J."/>
            <person name="McLaughlin G.M."/>
            <person name="Permina E."/>
            <person name="Stockwell P."/>
            <person name="Gilligan J."/>
            <person name="Le Lec M.F."/>
            <person name="Gruber M.A.M."/>
            <person name="Quinn O."/>
            <person name="Lovegrove M."/>
            <person name="Duncan E.J."/>
            <person name="Remnant E.J."/>
            <person name="Van Eeckhoven J."/>
            <person name="Graham B."/>
            <person name="Knapp R.A."/>
            <person name="Langford K.W."/>
            <person name="Kronenberg Z."/>
            <person name="Press M.O."/>
            <person name="Eacker S.M."/>
            <person name="Wilson-Rankin E.E."/>
            <person name="Purcell J."/>
            <person name="Lester P.J."/>
            <person name="Dearden P.K."/>
        </authorList>
    </citation>
    <scope>NUCLEOTIDE SEQUENCE</scope>
    <source>
        <strain evidence="3">Volc-1</strain>
    </source>
</reference>
<sequence length="209" mass="24525">MPDHQSNKDTRTFSSVVLYLNGIFSDNLMNFYVDFMKSTKVFLFLSELFSNLSRDMKAKLAREARNYPVTPLAVAHRLSVLKSSGIGRLQHDVTIEVFELNKQRNRKKKFIFALITNLLEFDIVLFYYAAFKWWYGARESSLQRINKEAFSVRGHNRLCWERNDKENLRAINSDSEKEVLRINIEEEEEDEDEDEGITGDEVVEGECKY</sequence>
<name>A0A834JLP5_VESPE</name>
<dbReference type="Proteomes" id="UP000600918">
    <property type="component" value="Unassembled WGS sequence"/>
</dbReference>
<keyword evidence="2" id="KW-1133">Transmembrane helix</keyword>
<evidence type="ECO:0000256" key="2">
    <source>
        <dbReference type="SAM" id="Phobius"/>
    </source>
</evidence>
<dbReference type="AlphaFoldDB" id="A0A834JLP5"/>
<protein>
    <submittedName>
        <fullName evidence="3">Uncharacterized protein</fullName>
    </submittedName>
</protein>
<organism evidence="3 4">
    <name type="scientific">Vespula pensylvanica</name>
    <name type="common">Western yellow jacket</name>
    <name type="synonym">Wasp</name>
    <dbReference type="NCBI Taxonomy" id="30213"/>
    <lineage>
        <taxon>Eukaryota</taxon>
        <taxon>Metazoa</taxon>
        <taxon>Ecdysozoa</taxon>
        <taxon>Arthropoda</taxon>
        <taxon>Hexapoda</taxon>
        <taxon>Insecta</taxon>
        <taxon>Pterygota</taxon>
        <taxon>Neoptera</taxon>
        <taxon>Endopterygota</taxon>
        <taxon>Hymenoptera</taxon>
        <taxon>Apocrita</taxon>
        <taxon>Aculeata</taxon>
        <taxon>Vespoidea</taxon>
        <taxon>Vespidae</taxon>
        <taxon>Vespinae</taxon>
        <taxon>Vespula</taxon>
    </lineage>
</organism>
<evidence type="ECO:0000256" key="1">
    <source>
        <dbReference type="SAM" id="MobiDB-lite"/>
    </source>
</evidence>
<feature type="region of interest" description="Disordered" evidence="1">
    <location>
        <begin position="186"/>
        <end position="209"/>
    </location>
</feature>
<gene>
    <name evidence="3" type="ORF">H0235_017604</name>
</gene>
<accession>A0A834JLP5</accession>
<keyword evidence="2" id="KW-0472">Membrane</keyword>
<feature type="transmembrane region" description="Helical" evidence="2">
    <location>
        <begin position="110"/>
        <end position="135"/>
    </location>
</feature>
<keyword evidence="4" id="KW-1185">Reference proteome</keyword>
<evidence type="ECO:0000313" key="3">
    <source>
        <dbReference type="EMBL" id="KAF7390442.1"/>
    </source>
</evidence>
<comment type="caution">
    <text evidence="3">The sequence shown here is derived from an EMBL/GenBank/DDBJ whole genome shotgun (WGS) entry which is preliminary data.</text>
</comment>
<keyword evidence="2" id="KW-0812">Transmembrane</keyword>